<evidence type="ECO:0000313" key="1">
    <source>
        <dbReference type="EMBL" id="CNV43316.1"/>
    </source>
</evidence>
<evidence type="ECO:0000313" key="2">
    <source>
        <dbReference type="Proteomes" id="UP000039217"/>
    </source>
</evidence>
<protein>
    <submittedName>
        <fullName evidence="1">Uncharacterized protein</fullName>
    </submittedName>
</protein>
<organism evidence="1 2">
    <name type="scientific">Mycobacterium tuberculosis</name>
    <dbReference type="NCBI Taxonomy" id="1773"/>
    <lineage>
        <taxon>Bacteria</taxon>
        <taxon>Bacillati</taxon>
        <taxon>Actinomycetota</taxon>
        <taxon>Actinomycetes</taxon>
        <taxon>Mycobacteriales</taxon>
        <taxon>Mycobacteriaceae</taxon>
        <taxon>Mycobacterium</taxon>
        <taxon>Mycobacterium tuberculosis complex</taxon>
    </lineage>
</organism>
<dbReference type="Proteomes" id="UP000039217">
    <property type="component" value="Unassembled WGS sequence"/>
</dbReference>
<reference evidence="1 2" key="1">
    <citation type="submission" date="2015-03" db="EMBL/GenBank/DDBJ databases">
        <authorList>
            <consortium name="Pathogen Informatics"/>
        </authorList>
    </citation>
    <scope>NUCLEOTIDE SEQUENCE [LARGE SCALE GENOMIC DNA]</scope>
    <source>
        <strain evidence="1 2">D00501624</strain>
    </source>
</reference>
<accession>A0A655F2M5</accession>
<dbReference type="EMBL" id="CQQC01000818">
    <property type="protein sequence ID" value="CNV43316.1"/>
    <property type="molecule type" value="Genomic_DNA"/>
</dbReference>
<gene>
    <name evidence="1" type="ORF">ERS007661_02366</name>
</gene>
<proteinExistence type="predicted"/>
<dbReference type="AlphaFoldDB" id="A0A655F2M5"/>
<sequence>MAQTQNLDLAQRVLADLHLRQDVRPWVSPAFGDHGREILEQLARRSDIGFGRVRSIRHGDDGVFPADQTVTVFERQAVQDEKQLKRKQIREIGHRLALAPACDGVDHSDSVTAQRR</sequence>
<name>A0A655F2M5_MYCTX</name>